<dbReference type="AlphaFoldDB" id="A0A8K1FLH7"/>
<dbReference type="InterPro" id="IPR036249">
    <property type="entry name" value="Thioredoxin-like_sf"/>
</dbReference>
<evidence type="ECO:0000313" key="5">
    <source>
        <dbReference type="EMBL" id="TMW67156.1"/>
    </source>
</evidence>
<organism evidence="5 6">
    <name type="scientific">Pythium oligandrum</name>
    <name type="common">Mycoparasitic fungus</name>
    <dbReference type="NCBI Taxonomy" id="41045"/>
    <lineage>
        <taxon>Eukaryota</taxon>
        <taxon>Sar</taxon>
        <taxon>Stramenopiles</taxon>
        <taxon>Oomycota</taxon>
        <taxon>Peronosporomycetes</taxon>
        <taxon>Pythiales</taxon>
        <taxon>Pythiaceae</taxon>
        <taxon>Pythium</taxon>
    </lineage>
</organism>
<dbReference type="EMBL" id="SPLM01000005">
    <property type="protein sequence ID" value="TMW67156.1"/>
    <property type="molecule type" value="Genomic_DNA"/>
</dbReference>
<dbReference type="GO" id="GO:0005789">
    <property type="term" value="C:endoplasmic reticulum membrane"/>
    <property type="evidence" value="ECO:0007669"/>
    <property type="project" value="TreeGrafter"/>
</dbReference>
<comment type="caution">
    <text evidence="5">The sequence shown here is derived from an EMBL/GenBank/DDBJ whole genome shotgun (WGS) entry which is preliminary data.</text>
</comment>
<reference evidence="5" key="1">
    <citation type="submission" date="2019-03" db="EMBL/GenBank/DDBJ databases">
        <title>Long read genome sequence of the mycoparasitic Pythium oligandrum ATCC 38472 isolated from sugarbeet rhizosphere.</title>
        <authorList>
            <person name="Gaulin E."/>
        </authorList>
    </citation>
    <scope>NUCLEOTIDE SEQUENCE</scope>
    <source>
        <strain evidence="5">ATCC 38472_TT</strain>
    </source>
</reference>
<dbReference type="SUPFAM" id="SSF52833">
    <property type="entry name" value="Thioredoxin-like"/>
    <property type="match status" value="1"/>
</dbReference>
<name>A0A8K1FLH7_PYTOL</name>
<keyword evidence="2" id="KW-0676">Redox-active center</keyword>
<dbReference type="GO" id="GO:0045454">
    <property type="term" value="P:cell redox homeostasis"/>
    <property type="evidence" value="ECO:0007669"/>
    <property type="project" value="TreeGrafter"/>
</dbReference>
<evidence type="ECO:0000256" key="2">
    <source>
        <dbReference type="ARBA" id="ARBA00023284"/>
    </source>
</evidence>
<dbReference type="Gene3D" id="3.40.30.10">
    <property type="entry name" value="Glutaredoxin"/>
    <property type="match status" value="1"/>
</dbReference>
<keyword evidence="6" id="KW-1185">Reference proteome</keyword>
<dbReference type="Pfam" id="PF10262">
    <property type="entry name" value="Rdx"/>
    <property type="match status" value="1"/>
</dbReference>
<keyword evidence="1 4" id="KW-0732">Signal</keyword>
<dbReference type="GO" id="GO:0004791">
    <property type="term" value="F:thioredoxin-disulfide reductase (NADPH) activity"/>
    <property type="evidence" value="ECO:0007669"/>
    <property type="project" value="TreeGrafter"/>
</dbReference>
<keyword evidence="3" id="KW-0472">Membrane</keyword>
<dbReference type="InterPro" id="IPR011893">
    <property type="entry name" value="Selenoprotein_Rdx-typ"/>
</dbReference>
<dbReference type="PANTHER" id="PTHR13544">
    <property type="entry name" value="SELENOPROTEIN T"/>
    <property type="match status" value="1"/>
</dbReference>
<evidence type="ECO:0000256" key="4">
    <source>
        <dbReference type="SAM" id="SignalP"/>
    </source>
</evidence>
<sequence length="197" mass="21991">MTRTMSMTRRVLALLALCVFVLSTAMPMVLAKEAETTESVPTNHNALVDDEVRVFFCSSCGFRQNFGEVKQYLEDKYPHLVDRIYGENYEVGPLKNLAARALGVLQLVGMVLLVAGEQIFRMLGWDSTLLQKALDNRIGCFAVIILIGSISQGLVSTGAFEVYYNNDLIFSKLQAERWPTLNELSELLEAKGIRAAY</sequence>
<evidence type="ECO:0008006" key="7">
    <source>
        <dbReference type="Google" id="ProtNLM"/>
    </source>
</evidence>
<evidence type="ECO:0000256" key="3">
    <source>
        <dbReference type="SAM" id="Phobius"/>
    </source>
</evidence>
<keyword evidence="3" id="KW-0812">Transmembrane</keyword>
<dbReference type="NCBIfam" id="TIGR02174">
    <property type="entry name" value="CXXU_selWTH"/>
    <property type="match status" value="1"/>
</dbReference>
<dbReference type="PANTHER" id="PTHR13544:SF0">
    <property type="entry name" value="THIOREDOXIN REDUCTASE-LIKE SELENOPROTEIN T"/>
    <property type="match status" value="1"/>
</dbReference>
<keyword evidence="3" id="KW-1133">Transmembrane helix</keyword>
<dbReference type="InterPro" id="IPR019389">
    <property type="entry name" value="Selenoprotein_T"/>
</dbReference>
<accession>A0A8K1FLH7</accession>
<feature type="chain" id="PRO_5035441285" description="Selenoprotein T" evidence="4">
    <location>
        <begin position="32"/>
        <end position="197"/>
    </location>
</feature>
<feature type="transmembrane region" description="Helical" evidence="3">
    <location>
        <begin position="97"/>
        <end position="117"/>
    </location>
</feature>
<dbReference type="Proteomes" id="UP000794436">
    <property type="component" value="Unassembled WGS sequence"/>
</dbReference>
<evidence type="ECO:0000256" key="1">
    <source>
        <dbReference type="ARBA" id="ARBA00022729"/>
    </source>
</evidence>
<proteinExistence type="predicted"/>
<evidence type="ECO:0000313" key="6">
    <source>
        <dbReference type="Proteomes" id="UP000794436"/>
    </source>
</evidence>
<dbReference type="OrthoDB" id="60822at2759"/>
<feature type="transmembrane region" description="Helical" evidence="3">
    <location>
        <begin position="138"/>
        <end position="160"/>
    </location>
</feature>
<gene>
    <name evidence="5" type="ORF">Poli38472_012272</name>
</gene>
<protein>
    <recommendedName>
        <fullName evidence="7">Selenoprotein T</fullName>
    </recommendedName>
</protein>
<feature type="signal peptide" evidence="4">
    <location>
        <begin position="1"/>
        <end position="31"/>
    </location>
</feature>